<dbReference type="InterPro" id="IPR001173">
    <property type="entry name" value="Glyco_trans_2-like"/>
</dbReference>
<dbReference type="SUPFAM" id="SSF53448">
    <property type="entry name" value="Nucleotide-diphospho-sugar transferases"/>
    <property type="match status" value="1"/>
</dbReference>
<dbReference type="AlphaFoldDB" id="A0A5C8PUS8"/>
<evidence type="ECO:0000259" key="1">
    <source>
        <dbReference type="Pfam" id="PF00535"/>
    </source>
</evidence>
<dbReference type="GO" id="GO:0016740">
    <property type="term" value="F:transferase activity"/>
    <property type="evidence" value="ECO:0007669"/>
    <property type="project" value="UniProtKB-KW"/>
</dbReference>
<protein>
    <submittedName>
        <fullName evidence="2">Glycosyltransferase family 2 protein</fullName>
    </submittedName>
</protein>
<dbReference type="InterPro" id="IPR029044">
    <property type="entry name" value="Nucleotide-diphossugar_trans"/>
</dbReference>
<comment type="caution">
    <text evidence="2">The sequence shown here is derived from an EMBL/GenBank/DDBJ whole genome shotgun (WGS) entry which is preliminary data.</text>
</comment>
<gene>
    <name evidence="2" type="ORF">FHP25_03780</name>
</gene>
<dbReference type="PANTHER" id="PTHR43685">
    <property type="entry name" value="GLYCOSYLTRANSFERASE"/>
    <property type="match status" value="1"/>
</dbReference>
<dbReference type="RefSeq" id="WP_147845567.1">
    <property type="nucleotide sequence ID" value="NZ_VDUZ01000003.1"/>
</dbReference>
<dbReference type="InterPro" id="IPR050834">
    <property type="entry name" value="Glycosyltransf_2"/>
</dbReference>
<dbReference type="Proteomes" id="UP000321638">
    <property type="component" value="Unassembled WGS sequence"/>
</dbReference>
<keyword evidence="2" id="KW-0808">Transferase</keyword>
<sequence>MSRAAPLFTVLLPVHRPPHLLPFAIDSVLAQSEPDFELVVVCDGAPRETIDCARAYAARDRRVVVRPFEKGERHGEAHRHAVLAAAASRFVAQIGDDDLWFPDHLAELALLLDKVDFGNLLQAELSPQGAVDIHMGDLADPEIRRRMREGAWNFFGPTCAGYRLGAYRCLPTGWSPAPPDVWSDLHMWRKFLQRQDLAFGTRFSVQAVKLSAGTRAGMPLEDRAAEHRAVAAQMTHEAERRNFQARAFQAMFKALFVTS</sequence>
<feature type="domain" description="Glycosyltransferase 2-like" evidence="1">
    <location>
        <begin position="9"/>
        <end position="168"/>
    </location>
</feature>
<dbReference type="Pfam" id="PF00535">
    <property type="entry name" value="Glycos_transf_2"/>
    <property type="match status" value="1"/>
</dbReference>
<keyword evidence="3" id="KW-1185">Reference proteome</keyword>
<evidence type="ECO:0000313" key="2">
    <source>
        <dbReference type="EMBL" id="TXL81659.1"/>
    </source>
</evidence>
<organism evidence="2 3">
    <name type="scientific">Vineibacter terrae</name>
    <dbReference type="NCBI Taxonomy" id="2586908"/>
    <lineage>
        <taxon>Bacteria</taxon>
        <taxon>Pseudomonadati</taxon>
        <taxon>Pseudomonadota</taxon>
        <taxon>Alphaproteobacteria</taxon>
        <taxon>Hyphomicrobiales</taxon>
        <taxon>Vineibacter</taxon>
    </lineage>
</organism>
<dbReference type="CDD" id="cd00761">
    <property type="entry name" value="Glyco_tranf_GTA_type"/>
    <property type="match status" value="1"/>
</dbReference>
<name>A0A5C8PUS8_9HYPH</name>
<evidence type="ECO:0000313" key="3">
    <source>
        <dbReference type="Proteomes" id="UP000321638"/>
    </source>
</evidence>
<dbReference type="PANTHER" id="PTHR43685:SF2">
    <property type="entry name" value="GLYCOSYLTRANSFERASE 2-LIKE DOMAIN-CONTAINING PROTEIN"/>
    <property type="match status" value="1"/>
</dbReference>
<proteinExistence type="predicted"/>
<reference evidence="2 3" key="1">
    <citation type="submission" date="2019-06" db="EMBL/GenBank/DDBJ databases">
        <title>New taxonomy in bacterial strain CC-CFT640, isolated from vineyard.</title>
        <authorList>
            <person name="Lin S.-Y."/>
            <person name="Tsai C.-F."/>
            <person name="Young C.-C."/>
        </authorList>
    </citation>
    <scope>NUCLEOTIDE SEQUENCE [LARGE SCALE GENOMIC DNA]</scope>
    <source>
        <strain evidence="2 3">CC-CFT640</strain>
    </source>
</reference>
<dbReference type="Gene3D" id="3.90.550.10">
    <property type="entry name" value="Spore Coat Polysaccharide Biosynthesis Protein SpsA, Chain A"/>
    <property type="match status" value="1"/>
</dbReference>
<dbReference type="OrthoDB" id="6383742at2"/>
<accession>A0A5C8PUS8</accession>
<dbReference type="EMBL" id="VDUZ01000003">
    <property type="protein sequence ID" value="TXL81659.1"/>
    <property type="molecule type" value="Genomic_DNA"/>
</dbReference>